<keyword evidence="3" id="KW-1185">Reference proteome</keyword>
<proteinExistence type="predicted"/>
<reference evidence="2 3" key="1">
    <citation type="submission" date="2018-03" db="EMBL/GenBank/DDBJ databases">
        <title>Genomic Encyclopedia of Archaeal and Bacterial Type Strains, Phase II (KMG-II): from individual species to whole genera.</title>
        <authorList>
            <person name="Goeker M."/>
        </authorList>
    </citation>
    <scope>NUCLEOTIDE SEQUENCE [LARGE SCALE GENOMIC DNA]</scope>
    <source>
        <strain evidence="2 3">DSM 100673</strain>
    </source>
</reference>
<dbReference type="Gene3D" id="3.40.190.10">
    <property type="entry name" value="Periplasmic binding protein-like II"/>
    <property type="match status" value="2"/>
</dbReference>
<accession>A0A2P8F9F0</accession>
<gene>
    <name evidence="2" type="ORF">CLV88_11189</name>
</gene>
<dbReference type="AlphaFoldDB" id="A0A2P8F9F0"/>
<dbReference type="InterPro" id="IPR005119">
    <property type="entry name" value="LysR_subst-bd"/>
</dbReference>
<evidence type="ECO:0000313" key="3">
    <source>
        <dbReference type="Proteomes" id="UP000240418"/>
    </source>
</evidence>
<dbReference type="Pfam" id="PF03466">
    <property type="entry name" value="LysR_substrate"/>
    <property type="match status" value="1"/>
</dbReference>
<evidence type="ECO:0000259" key="1">
    <source>
        <dbReference type="Pfam" id="PF03466"/>
    </source>
</evidence>
<dbReference type="EMBL" id="PYGJ01000011">
    <property type="protein sequence ID" value="PSL18344.1"/>
    <property type="molecule type" value="Genomic_DNA"/>
</dbReference>
<dbReference type="SUPFAM" id="SSF53850">
    <property type="entry name" value="Periplasmic binding protein-like II"/>
    <property type="match status" value="1"/>
</dbReference>
<protein>
    <submittedName>
        <fullName evidence="2">LysR substrate binding domain-containing protein</fullName>
    </submittedName>
</protein>
<name>A0A2P8F9F0_9RHOB</name>
<feature type="domain" description="LysR substrate-binding" evidence="1">
    <location>
        <begin position="8"/>
        <end position="97"/>
    </location>
</feature>
<evidence type="ECO:0000313" key="2">
    <source>
        <dbReference type="EMBL" id="PSL18344.1"/>
    </source>
</evidence>
<organism evidence="2 3">
    <name type="scientific">Shimia abyssi</name>
    <dbReference type="NCBI Taxonomy" id="1662395"/>
    <lineage>
        <taxon>Bacteria</taxon>
        <taxon>Pseudomonadati</taxon>
        <taxon>Pseudomonadota</taxon>
        <taxon>Alphaproteobacteria</taxon>
        <taxon>Rhodobacterales</taxon>
        <taxon>Roseobacteraceae</taxon>
    </lineage>
</organism>
<sequence>MGFPKRSSPILHEMLWGSFRSLGWQPDIVCEVIGKSTMLRLVGHGIGIALSPAWVKSLSSKSLKFVPYYENAREIDLYISYRTSGDVKEALAFFDAVKYVSGEATRS</sequence>
<dbReference type="Proteomes" id="UP000240418">
    <property type="component" value="Unassembled WGS sequence"/>
</dbReference>
<comment type="caution">
    <text evidence="2">The sequence shown here is derived from an EMBL/GenBank/DDBJ whole genome shotgun (WGS) entry which is preliminary data.</text>
</comment>